<feature type="compositionally biased region" description="Polar residues" evidence="2">
    <location>
        <begin position="392"/>
        <end position="406"/>
    </location>
</feature>
<feature type="transmembrane region" description="Helical" evidence="3">
    <location>
        <begin position="486"/>
        <end position="506"/>
    </location>
</feature>
<comment type="caution">
    <text evidence="6">The sequence shown here is derived from an EMBL/GenBank/DDBJ whole genome shotgun (WGS) entry which is preliminary data.</text>
</comment>
<evidence type="ECO:0000259" key="5">
    <source>
        <dbReference type="Pfam" id="PF12849"/>
    </source>
</evidence>
<dbReference type="InterPro" id="IPR050962">
    <property type="entry name" value="Phosphate-bind_PstS"/>
</dbReference>
<feature type="signal peptide" evidence="4">
    <location>
        <begin position="1"/>
        <end position="32"/>
    </location>
</feature>
<evidence type="ECO:0000313" key="7">
    <source>
        <dbReference type="Proteomes" id="UP001596074"/>
    </source>
</evidence>
<dbReference type="RefSeq" id="WP_378287719.1">
    <property type="nucleotide sequence ID" value="NZ_JBHSON010000075.1"/>
</dbReference>
<keyword evidence="7" id="KW-1185">Reference proteome</keyword>
<keyword evidence="3" id="KW-0812">Transmembrane</keyword>
<evidence type="ECO:0000256" key="2">
    <source>
        <dbReference type="SAM" id="MobiDB-lite"/>
    </source>
</evidence>
<evidence type="ECO:0000256" key="1">
    <source>
        <dbReference type="ARBA" id="ARBA00008725"/>
    </source>
</evidence>
<evidence type="ECO:0000256" key="4">
    <source>
        <dbReference type="SAM" id="SignalP"/>
    </source>
</evidence>
<organism evidence="6 7">
    <name type="scientific">Actinomadura rugatobispora</name>
    <dbReference type="NCBI Taxonomy" id="1994"/>
    <lineage>
        <taxon>Bacteria</taxon>
        <taxon>Bacillati</taxon>
        <taxon>Actinomycetota</taxon>
        <taxon>Actinomycetes</taxon>
        <taxon>Streptosporangiales</taxon>
        <taxon>Thermomonosporaceae</taxon>
        <taxon>Actinomadura</taxon>
    </lineage>
</organism>
<keyword evidence="3" id="KW-0472">Membrane</keyword>
<feature type="region of interest" description="Disordered" evidence="2">
    <location>
        <begin position="390"/>
        <end position="477"/>
    </location>
</feature>
<dbReference type="EMBL" id="JBHSON010000075">
    <property type="protein sequence ID" value="MFC5751757.1"/>
    <property type="molecule type" value="Genomic_DNA"/>
</dbReference>
<keyword evidence="4" id="KW-0732">Signal</keyword>
<accession>A0ABW1AB02</accession>
<dbReference type="SUPFAM" id="SSF53850">
    <property type="entry name" value="Periplasmic binding protein-like II"/>
    <property type="match status" value="1"/>
</dbReference>
<dbReference type="PANTHER" id="PTHR42996:SF1">
    <property type="entry name" value="PHOSPHATE-BINDING PROTEIN PSTS"/>
    <property type="match status" value="1"/>
</dbReference>
<dbReference type="PANTHER" id="PTHR42996">
    <property type="entry name" value="PHOSPHATE-BINDING PROTEIN PSTS"/>
    <property type="match status" value="1"/>
</dbReference>
<evidence type="ECO:0000256" key="3">
    <source>
        <dbReference type="SAM" id="Phobius"/>
    </source>
</evidence>
<dbReference type="InterPro" id="IPR024370">
    <property type="entry name" value="PBP_domain"/>
</dbReference>
<dbReference type="PROSITE" id="PS51257">
    <property type="entry name" value="PROKAR_LIPOPROTEIN"/>
    <property type="match status" value="1"/>
</dbReference>
<feature type="domain" description="PBP" evidence="5">
    <location>
        <begin position="34"/>
        <end position="360"/>
    </location>
</feature>
<keyword evidence="3" id="KW-1133">Transmembrane helix</keyword>
<comment type="similarity">
    <text evidence="1">Belongs to the PstS family.</text>
</comment>
<reference evidence="7" key="1">
    <citation type="journal article" date="2019" name="Int. J. Syst. Evol. Microbiol.">
        <title>The Global Catalogue of Microorganisms (GCM) 10K type strain sequencing project: providing services to taxonomists for standard genome sequencing and annotation.</title>
        <authorList>
            <consortium name="The Broad Institute Genomics Platform"/>
            <consortium name="The Broad Institute Genome Sequencing Center for Infectious Disease"/>
            <person name="Wu L."/>
            <person name="Ma J."/>
        </authorList>
    </citation>
    <scope>NUCLEOTIDE SEQUENCE [LARGE SCALE GENOMIC DNA]</scope>
    <source>
        <strain evidence="7">KCTC 42087</strain>
    </source>
</reference>
<evidence type="ECO:0000313" key="6">
    <source>
        <dbReference type="EMBL" id="MFC5751757.1"/>
    </source>
</evidence>
<feature type="chain" id="PRO_5045692725" evidence="4">
    <location>
        <begin position="33"/>
        <end position="510"/>
    </location>
</feature>
<protein>
    <submittedName>
        <fullName evidence="6">Substrate-binding domain-containing protein</fullName>
    </submittedName>
</protein>
<dbReference type="Proteomes" id="UP001596074">
    <property type="component" value="Unassembled WGS sequence"/>
</dbReference>
<dbReference type="Gene3D" id="3.40.190.10">
    <property type="entry name" value="Periplasmic binding protein-like II"/>
    <property type="match status" value="2"/>
</dbReference>
<gene>
    <name evidence="6" type="ORF">ACFPZN_39605</name>
</gene>
<sequence>MSVRTGPARRFQRAALAALLLLCACSAGLAVAAAPAGAATLVTGSGSSYVALAMDDWVRSSQVRGIRVTYNGNLGSPGGVDQYSSRQVDFAGTEAEVRSLMNGDPDLPRGYQYVPDVAGAVSIMYNVRDAAGNKINWLHLSQRTVSKIFTGAISRWSHPEISADNRGVRLPDQPIKVVYRTGRSGTTALFYDFVREAARDVYEPWRERHRLPDRRIVELPERGPSGSFAPNIVGMTTSDAMAAYVASRNGEWSIGYDEFGYAIKHNAPAAYIRNGAGKWVQPYAENIAEALKDADLRADLSQELSGVYTSRRAKAYPISAYSYMMVQCHAGRGRDTCRGPYSDGGKADTLAKFMRFVACDGQVKMARIGYSPLPPNLSQEMVNSIARMTGRTAEQLSRGNCANPTFSGGLGEGAKAPDDPFDRLNGGNGPGGNGPSGGPSAGAGATAGAGAGAGGPGTTGPGTGTGQSRGARPVGFNGPASPGLGALPVLVLLLTLAVPPAVIAAVRRRG</sequence>
<proteinExistence type="inferred from homology"/>
<name>A0ABW1AB02_9ACTN</name>
<dbReference type="Pfam" id="PF12849">
    <property type="entry name" value="PBP_like_2"/>
    <property type="match status" value="1"/>
</dbReference>
<feature type="compositionally biased region" description="Gly residues" evidence="2">
    <location>
        <begin position="426"/>
        <end position="467"/>
    </location>
</feature>